<dbReference type="Proteomes" id="UP000187412">
    <property type="component" value="Unassembled WGS sequence"/>
</dbReference>
<dbReference type="EMBL" id="MPTB01000020">
    <property type="protein sequence ID" value="OMD46399.1"/>
    <property type="molecule type" value="Genomic_DNA"/>
</dbReference>
<dbReference type="Gene3D" id="3.30.565.10">
    <property type="entry name" value="Histidine kinase-like ATPase, C-terminal domain"/>
    <property type="match status" value="1"/>
</dbReference>
<dbReference type="InterPro" id="IPR001610">
    <property type="entry name" value="PAC"/>
</dbReference>
<dbReference type="RefSeq" id="WP_076111570.1">
    <property type="nucleotide sequence ID" value="NZ_MPTB01000020.1"/>
</dbReference>
<feature type="domain" description="Histidine kinase" evidence="11">
    <location>
        <begin position="778"/>
        <end position="1000"/>
    </location>
</feature>
<dbReference type="InterPro" id="IPR035965">
    <property type="entry name" value="PAS-like_dom_sf"/>
</dbReference>
<dbReference type="Gene3D" id="1.10.287.130">
    <property type="match status" value="1"/>
</dbReference>
<proteinExistence type="predicted"/>
<comment type="catalytic activity">
    <reaction evidence="1">
        <text>ATP + protein L-histidine = ADP + protein N-phospho-L-histidine.</text>
        <dbReference type="EC" id="2.7.13.3"/>
    </reaction>
</comment>
<keyword evidence="3 9" id="KW-0597">Phosphoprotein</keyword>
<evidence type="ECO:0000259" key="14">
    <source>
        <dbReference type="PROSITE" id="PS50113"/>
    </source>
</evidence>
<evidence type="ECO:0000256" key="3">
    <source>
        <dbReference type="ARBA" id="ARBA00022553"/>
    </source>
</evidence>
<dbReference type="SMART" id="SM00086">
    <property type="entry name" value="PAC"/>
    <property type="match status" value="6"/>
</dbReference>
<evidence type="ECO:0000256" key="6">
    <source>
        <dbReference type="ARBA" id="ARBA00022777"/>
    </source>
</evidence>
<dbReference type="Pfam" id="PF00072">
    <property type="entry name" value="Response_reg"/>
    <property type="match status" value="1"/>
</dbReference>
<evidence type="ECO:0000256" key="4">
    <source>
        <dbReference type="ARBA" id="ARBA00022679"/>
    </source>
</evidence>
<keyword evidence="16" id="KW-1185">Reference proteome</keyword>
<dbReference type="InterPro" id="IPR001789">
    <property type="entry name" value="Sig_transdc_resp-reg_receiver"/>
</dbReference>
<dbReference type="Gene3D" id="3.30.450.20">
    <property type="entry name" value="PAS domain"/>
    <property type="match status" value="6"/>
</dbReference>
<dbReference type="SUPFAM" id="SSF52172">
    <property type="entry name" value="CheY-like"/>
    <property type="match status" value="1"/>
</dbReference>
<evidence type="ECO:0000256" key="9">
    <source>
        <dbReference type="PROSITE-ProRule" id="PRU00169"/>
    </source>
</evidence>
<dbReference type="SUPFAM" id="SSF47384">
    <property type="entry name" value="Homodimeric domain of signal transducing histidine kinase"/>
    <property type="match status" value="1"/>
</dbReference>
<dbReference type="SMART" id="SM00387">
    <property type="entry name" value="HATPase_c"/>
    <property type="match status" value="1"/>
</dbReference>
<dbReference type="InterPro" id="IPR036890">
    <property type="entry name" value="HATPase_C_sf"/>
</dbReference>
<feature type="modified residue" description="4-aspartylphosphate" evidence="9">
    <location>
        <position position="1109"/>
    </location>
</feature>
<dbReference type="PROSITE" id="PS50109">
    <property type="entry name" value="HIS_KIN"/>
    <property type="match status" value="1"/>
</dbReference>
<evidence type="ECO:0000313" key="15">
    <source>
        <dbReference type="EMBL" id="OMD46399.1"/>
    </source>
</evidence>
<dbReference type="PANTHER" id="PTHR45339:SF1">
    <property type="entry name" value="HYBRID SIGNAL TRANSDUCTION HISTIDINE KINASE J"/>
    <property type="match status" value="1"/>
</dbReference>
<evidence type="ECO:0000256" key="5">
    <source>
        <dbReference type="ARBA" id="ARBA00022741"/>
    </source>
</evidence>
<dbReference type="Pfam" id="PF13426">
    <property type="entry name" value="PAS_9"/>
    <property type="match status" value="1"/>
</dbReference>
<dbReference type="SUPFAM" id="SSF55785">
    <property type="entry name" value="PYP-like sensor domain (PAS domain)"/>
    <property type="match status" value="6"/>
</dbReference>
<dbReference type="Pfam" id="PF08447">
    <property type="entry name" value="PAS_3"/>
    <property type="match status" value="3"/>
</dbReference>
<dbReference type="CDD" id="cd17546">
    <property type="entry name" value="REC_hyHK_CKI1_RcsC-like"/>
    <property type="match status" value="1"/>
</dbReference>
<reference evidence="15 16" key="1">
    <citation type="submission" date="2016-10" db="EMBL/GenBank/DDBJ databases">
        <title>Paenibacillus species isolates.</title>
        <authorList>
            <person name="Beno S.M."/>
        </authorList>
    </citation>
    <scope>NUCLEOTIDE SEQUENCE [LARGE SCALE GENOMIC DNA]</scope>
    <source>
        <strain evidence="15 16">FSL H7-0744</strain>
    </source>
</reference>
<dbReference type="InterPro" id="IPR013767">
    <property type="entry name" value="PAS_fold"/>
</dbReference>
<evidence type="ECO:0000313" key="16">
    <source>
        <dbReference type="Proteomes" id="UP000187412"/>
    </source>
</evidence>
<feature type="domain" description="PAC" evidence="14">
    <location>
        <begin position="330"/>
        <end position="382"/>
    </location>
</feature>
<dbReference type="CDD" id="cd16922">
    <property type="entry name" value="HATPase_EvgS-ArcB-TorS-like"/>
    <property type="match status" value="1"/>
</dbReference>
<dbReference type="SMART" id="SM00091">
    <property type="entry name" value="PAS"/>
    <property type="match status" value="6"/>
</dbReference>
<dbReference type="PROSITE" id="PS50110">
    <property type="entry name" value="RESPONSE_REGULATORY"/>
    <property type="match status" value="1"/>
</dbReference>
<evidence type="ECO:0000256" key="1">
    <source>
        <dbReference type="ARBA" id="ARBA00000085"/>
    </source>
</evidence>
<evidence type="ECO:0000259" key="12">
    <source>
        <dbReference type="PROSITE" id="PS50110"/>
    </source>
</evidence>
<feature type="domain" description="PAS" evidence="13">
    <location>
        <begin position="634"/>
        <end position="687"/>
    </location>
</feature>
<keyword evidence="7" id="KW-0067">ATP-binding</keyword>
<dbReference type="SUPFAM" id="SSF55874">
    <property type="entry name" value="ATPase domain of HSP90 chaperone/DNA topoisomerase II/histidine kinase"/>
    <property type="match status" value="1"/>
</dbReference>
<evidence type="ECO:0000259" key="13">
    <source>
        <dbReference type="PROSITE" id="PS50112"/>
    </source>
</evidence>
<dbReference type="InterPro" id="IPR013655">
    <property type="entry name" value="PAS_fold_3"/>
</dbReference>
<keyword evidence="8" id="KW-0902">Two-component regulatory system</keyword>
<accession>A0ABX3H7H2</accession>
<protein>
    <recommendedName>
        <fullName evidence="2">histidine kinase</fullName>
        <ecNumber evidence="2">2.7.13.3</ecNumber>
    </recommendedName>
</protein>
<dbReference type="InterPro" id="IPR000014">
    <property type="entry name" value="PAS"/>
</dbReference>
<evidence type="ECO:0000256" key="7">
    <source>
        <dbReference type="ARBA" id="ARBA00022840"/>
    </source>
</evidence>
<evidence type="ECO:0000256" key="8">
    <source>
        <dbReference type="ARBA" id="ARBA00023012"/>
    </source>
</evidence>
<dbReference type="CDD" id="cd00082">
    <property type="entry name" value="HisKA"/>
    <property type="match status" value="1"/>
</dbReference>
<feature type="coiled-coil region" evidence="10">
    <location>
        <begin position="366"/>
        <end position="393"/>
    </location>
</feature>
<name>A0ABX3H7H2_PAEBO</name>
<dbReference type="Pfam" id="PF00989">
    <property type="entry name" value="PAS"/>
    <property type="match status" value="2"/>
</dbReference>
<keyword evidence="10" id="KW-0175">Coiled coil</keyword>
<dbReference type="InterPro" id="IPR011006">
    <property type="entry name" value="CheY-like_superfamily"/>
</dbReference>
<keyword evidence="6" id="KW-0418">Kinase</keyword>
<dbReference type="InterPro" id="IPR005467">
    <property type="entry name" value="His_kinase_dom"/>
</dbReference>
<sequence>MELAYNSDILDQAFMMSPVGMAVLASEKDKWIKVNSAFCNILGCSEPEFLAGALLRSKSASQPEQEDREGFTLMSVLEGLSYTPGDTLKSEQRFLNRAGHSVWVSLTFVRADAGQDSSHIIVYAQDITDRKIADQLTVDSRDLYDLFLKDDQSMISFTLPDGTLSFISPSSLSLIGFTPEEMIGKNRLEFYHPDDIEGMDKSDALLKNDIYVRRLRHKDGHYLWFESSFHVIRGENNEIIRIMGIGRNVTGRKHNEEALATAQRVARIGSWVWDLTKGKLSFSEELQRMLKHGIGAAEVDYRTFLELVHPDDINDMFTRVRETLENGKSGESTYRLVLADGTLLAVHIQWDTVLGPAGQPVQLIGMMQDITERQQMEQQLRENERNYRLMSENSLDLISRHAIEDSIFLYCSPASRSLLGYEPEEMVGTSAFDYLHPDDLIVMKEMMAKSEQTGFIPAAVYRYRRKDGSYVWFETNSRYILDEQGGIVEIIAVGRDITERKQFESKLQENEQRYKSLFEYNPSAVYSMNLQGDYLTCNSNLEVLSGYSMEELVGNYFGPLVHEKDKAKTQYHFNLACQGMPQSYDLTLIHKDGHLVEISTTNIPIIVGDKVVGVYGISRDITDRIRYTEQIEKLGNDYTLILNAVSEGIFGLDTEGRVTFINPAGAQMLGFAYGEIMGHPYLDHIQHTALDGLHYRPEDSPLMQAVRAGESHQSKDAVLWRKDGSSFLAEYQVTPLFDKGDRKGAVVVFRDITDEKEIIRAKESAEKADQAKSEFLAIMSHELRTPMNGIMGMTDLLSETELDEEQRGYAEIISQSSTSLLYILNEILDLSKIEAGKMILVHEPVSLEWVLESVTELFSLKAKEKNLELTCQAASDVPELIMGDAARLRQILVNLVSNAVKFTEEGHISIEVGTEFCPNQNKLTLKFNVRDTGIGIPPEKQSLLFQSFSQLHPSINRKYGGTGLGLSICKRLVELMGGAIAVDSVEGEGSNFYFTLPLDIDHDPSDLEEETVQVQTPSVPVVISLDDAEPDDNSRIEEEGSGLLLTGGLPQLEPKYGPLRILVAEDHPVNQKLLLIMLEKRGYTADLVENGQQALQAVLQQPYDLVFMDVQMPEMSGLTAAARIREQLPQAKRPFMVAVTAYARREDRERCLAVGMEDFISKPFLTSDIERILQQRQEKISL</sequence>
<dbReference type="InterPro" id="IPR003594">
    <property type="entry name" value="HATPase_dom"/>
</dbReference>
<dbReference type="EC" id="2.7.13.3" evidence="2"/>
<comment type="caution">
    <text evidence="15">The sequence shown here is derived from an EMBL/GenBank/DDBJ whole genome shotgun (WGS) entry which is preliminary data.</text>
</comment>
<dbReference type="InterPro" id="IPR004358">
    <property type="entry name" value="Sig_transdc_His_kin-like_C"/>
</dbReference>
<dbReference type="InterPro" id="IPR000700">
    <property type="entry name" value="PAS-assoc_C"/>
</dbReference>
<dbReference type="PROSITE" id="PS50112">
    <property type="entry name" value="PAS"/>
    <property type="match status" value="4"/>
</dbReference>
<dbReference type="SMART" id="SM00448">
    <property type="entry name" value="REC"/>
    <property type="match status" value="1"/>
</dbReference>
<feature type="domain" description="PAC" evidence="14">
    <location>
        <begin position="208"/>
        <end position="261"/>
    </location>
</feature>
<feature type="domain" description="PAS" evidence="13">
    <location>
        <begin position="510"/>
        <end position="580"/>
    </location>
</feature>
<organism evidence="15 16">
    <name type="scientific">Paenibacillus borealis</name>
    <dbReference type="NCBI Taxonomy" id="160799"/>
    <lineage>
        <taxon>Bacteria</taxon>
        <taxon>Bacillati</taxon>
        <taxon>Bacillota</taxon>
        <taxon>Bacilli</taxon>
        <taxon>Bacillales</taxon>
        <taxon>Paenibacillaceae</taxon>
        <taxon>Paenibacillus</taxon>
    </lineage>
</organism>
<feature type="domain" description="PAC" evidence="14">
    <location>
        <begin position="582"/>
        <end position="633"/>
    </location>
</feature>
<feature type="domain" description="Response regulatory" evidence="12">
    <location>
        <begin position="1060"/>
        <end position="1177"/>
    </location>
</feature>
<evidence type="ECO:0000256" key="10">
    <source>
        <dbReference type="SAM" id="Coils"/>
    </source>
</evidence>
<keyword evidence="5" id="KW-0547">Nucleotide-binding</keyword>
<gene>
    <name evidence="15" type="ORF">BSK56_16295</name>
</gene>
<dbReference type="InterPro" id="IPR003661">
    <property type="entry name" value="HisK_dim/P_dom"/>
</dbReference>
<feature type="domain" description="PAC" evidence="14">
    <location>
        <begin position="713"/>
        <end position="764"/>
    </location>
</feature>
<feature type="domain" description="PAS" evidence="13">
    <location>
        <begin position="161"/>
        <end position="213"/>
    </location>
</feature>
<feature type="domain" description="PAS" evidence="13">
    <location>
        <begin position="404"/>
        <end position="454"/>
    </location>
</feature>
<dbReference type="Gene3D" id="2.10.70.100">
    <property type="match status" value="1"/>
</dbReference>
<evidence type="ECO:0000256" key="2">
    <source>
        <dbReference type="ARBA" id="ARBA00012438"/>
    </source>
</evidence>
<dbReference type="Pfam" id="PF02518">
    <property type="entry name" value="HATPase_c"/>
    <property type="match status" value="1"/>
</dbReference>
<feature type="domain" description="PAC" evidence="14">
    <location>
        <begin position="457"/>
        <end position="509"/>
    </location>
</feature>
<evidence type="ECO:0000259" key="11">
    <source>
        <dbReference type="PROSITE" id="PS50109"/>
    </source>
</evidence>
<dbReference type="PROSITE" id="PS50113">
    <property type="entry name" value="PAC"/>
    <property type="match status" value="6"/>
</dbReference>
<dbReference type="PRINTS" id="PR00344">
    <property type="entry name" value="BCTRLSENSOR"/>
</dbReference>
<dbReference type="NCBIfam" id="TIGR00229">
    <property type="entry name" value="sensory_box"/>
    <property type="match status" value="6"/>
</dbReference>
<dbReference type="PANTHER" id="PTHR45339">
    <property type="entry name" value="HYBRID SIGNAL TRANSDUCTION HISTIDINE KINASE J"/>
    <property type="match status" value="1"/>
</dbReference>
<dbReference type="InterPro" id="IPR036097">
    <property type="entry name" value="HisK_dim/P_sf"/>
</dbReference>
<feature type="domain" description="PAC" evidence="14">
    <location>
        <begin position="88"/>
        <end position="139"/>
    </location>
</feature>
<keyword evidence="4" id="KW-0808">Transferase</keyword>
<dbReference type="SMART" id="SM00388">
    <property type="entry name" value="HisKA"/>
    <property type="match status" value="1"/>
</dbReference>
<dbReference type="Gene3D" id="3.40.50.2300">
    <property type="match status" value="1"/>
</dbReference>
<dbReference type="Pfam" id="PF00512">
    <property type="entry name" value="HisKA"/>
    <property type="match status" value="1"/>
</dbReference>
<dbReference type="CDD" id="cd00130">
    <property type="entry name" value="PAS"/>
    <property type="match status" value="6"/>
</dbReference>